<accession>A0A840MQZ0</accession>
<reference evidence="2 3" key="1">
    <citation type="submission" date="2020-08" db="EMBL/GenBank/DDBJ databases">
        <title>Genomic Encyclopedia of Type Strains, Phase IV (KMG-IV): sequencing the most valuable type-strain genomes for metagenomic binning, comparative biology and taxonomic classification.</title>
        <authorList>
            <person name="Goeker M."/>
        </authorList>
    </citation>
    <scope>NUCLEOTIDE SEQUENCE [LARGE SCALE GENOMIC DNA]</scope>
    <source>
        <strain evidence="2 3">DSM 27165</strain>
    </source>
</reference>
<name>A0A840MQZ0_9PROT</name>
<keyword evidence="3" id="KW-1185">Reference proteome</keyword>
<evidence type="ECO:0000259" key="1">
    <source>
        <dbReference type="PROSITE" id="PS50846"/>
    </source>
</evidence>
<sequence>METLLKVNGISNVHDERLLMNAVQDLPCIDHAEFDAALGQLLVHHQPRVAREDIRHAIEEAGFTVTE</sequence>
<dbReference type="Proteomes" id="UP000575898">
    <property type="component" value="Unassembled WGS sequence"/>
</dbReference>
<dbReference type="AlphaFoldDB" id="A0A840MQZ0"/>
<proteinExistence type="predicted"/>
<organism evidence="2 3">
    <name type="scientific">Chitinivorax tropicus</name>
    <dbReference type="NCBI Taxonomy" id="714531"/>
    <lineage>
        <taxon>Bacteria</taxon>
        <taxon>Pseudomonadati</taxon>
        <taxon>Pseudomonadota</taxon>
        <taxon>Betaproteobacteria</taxon>
        <taxon>Chitinivorax</taxon>
    </lineage>
</organism>
<feature type="domain" description="HMA" evidence="1">
    <location>
        <begin position="1"/>
        <end position="66"/>
    </location>
</feature>
<dbReference type="RefSeq" id="WP_184038159.1">
    <property type="nucleotide sequence ID" value="NZ_JACHHY010000010.1"/>
</dbReference>
<dbReference type="CDD" id="cd00371">
    <property type="entry name" value="HMA"/>
    <property type="match status" value="1"/>
</dbReference>
<protein>
    <submittedName>
        <fullName evidence="2">Cation transport ATPase</fullName>
    </submittedName>
</protein>
<dbReference type="PROSITE" id="PS50846">
    <property type="entry name" value="HMA_2"/>
    <property type="match status" value="1"/>
</dbReference>
<dbReference type="SUPFAM" id="SSF55008">
    <property type="entry name" value="HMA, heavy metal-associated domain"/>
    <property type="match status" value="1"/>
</dbReference>
<dbReference type="Gene3D" id="3.30.70.100">
    <property type="match status" value="1"/>
</dbReference>
<dbReference type="GO" id="GO:0046872">
    <property type="term" value="F:metal ion binding"/>
    <property type="evidence" value="ECO:0007669"/>
    <property type="project" value="InterPro"/>
</dbReference>
<evidence type="ECO:0000313" key="2">
    <source>
        <dbReference type="EMBL" id="MBB5018613.1"/>
    </source>
</evidence>
<dbReference type="EMBL" id="JACHHY010000010">
    <property type="protein sequence ID" value="MBB5018613.1"/>
    <property type="molecule type" value="Genomic_DNA"/>
</dbReference>
<gene>
    <name evidence="2" type="ORF">HNQ59_001904</name>
</gene>
<evidence type="ECO:0000313" key="3">
    <source>
        <dbReference type="Proteomes" id="UP000575898"/>
    </source>
</evidence>
<dbReference type="InterPro" id="IPR036163">
    <property type="entry name" value="HMA_dom_sf"/>
</dbReference>
<dbReference type="InterPro" id="IPR006121">
    <property type="entry name" value="HMA_dom"/>
</dbReference>
<comment type="caution">
    <text evidence="2">The sequence shown here is derived from an EMBL/GenBank/DDBJ whole genome shotgun (WGS) entry which is preliminary data.</text>
</comment>